<evidence type="ECO:0000256" key="3">
    <source>
        <dbReference type="ARBA" id="ARBA00022729"/>
    </source>
</evidence>
<dbReference type="PANTHER" id="PTHR13024">
    <property type="entry name" value="MICROSOMAL TRIGLYCERIDE TRANSFER PROTEIN, LARGE SUBUNIT"/>
    <property type="match status" value="1"/>
</dbReference>
<evidence type="ECO:0000313" key="8">
    <source>
        <dbReference type="EMBL" id="GMR48955.1"/>
    </source>
</evidence>
<dbReference type="GO" id="GO:0005783">
    <property type="term" value="C:endoplasmic reticulum"/>
    <property type="evidence" value="ECO:0007669"/>
    <property type="project" value="UniProtKB-SubCell"/>
</dbReference>
<dbReference type="GO" id="GO:0042157">
    <property type="term" value="P:lipoprotein metabolic process"/>
    <property type="evidence" value="ECO:0007669"/>
    <property type="project" value="TreeGrafter"/>
</dbReference>
<feature type="compositionally biased region" description="Basic and acidic residues" evidence="5">
    <location>
        <begin position="25"/>
        <end position="42"/>
    </location>
</feature>
<evidence type="ECO:0000256" key="1">
    <source>
        <dbReference type="ARBA" id="ARBA00004240"/>
    </source>
</evidence>
<reference evidence="9" key="1">
    <citation type="submission" date="2022-10" db="EMBL/GenBank/DDBJ databases">
        <title>Genome assembly of Pristionchus species.</title>
        <authorList>
            <person name="Yoshida K."/>
            <person name="Sommer R.J."/>
        </authorList>
    </citation>
    <scope>NUCLEOTIDE SEQUENCE [LARGE SCALE GENOMIC DNA]</scope>
    <source>
        <strain evidence="9">RS5460</strain>
    </source>
</reference>
<evidence type="ECO:0000313" key="9">
    <source>
        <dbReference type="Proteomes" id="UP001328107"/>
    </source>
</evidence>
<dbReference type="InterPro" id="IPR011030">
    <property type="entry name" value="Lipovitellin_superhlx_dom"/>
</dbReference>
<gene>
    <name evidence="8" type="ORF">PMAYCL1PPCAC_19150</name>
</gene>
<keyword evidence="9" id="KW-1185">Reference proteome</keyword>
<accession>A0AAN5CR88</accession>
<feature type="non-terminal residue" evidence="8">
    <location>
        <position position="1"/>
    </location>
</feature>
<keyword evidence="3 6" id="KW-0732">Signal</keyword>
<protein>
    <recommendedName>
        <fullName evidence="7">MTP large subunit lipid-binding domain-containing protein</fullName>
    </recommendedName>
</protein>
<evidence type="ECO:0000256" key="5">
    <source>
        <dbReference type="SAM" id="MobiDB-lite"/>
    </source>
</evidence>
<dbReference type="GO" id="GO:0005794">
    <property type="term" value="C:Golgi apparatus"/>
    <property type="evidence" value="ECO:0007669"/>
    <property type="project" value="TreeGrafter"/>
</dbReference>
<comment type="subcellular location">
    <subcellularLocation>
        <location evidence="1">Endoplasmic reticulum</location>
    </subcellularLocation>
</comment>
<proteinExistence type="predicted"/>
<comment type="caution">
    <text evidence="8">The sequence shown here is derived from an EMBL/GenBank/DDBJ whole genome shotgun (WGS) entry which is preliminary data.</text>
</comment>
<dbReference type="PANTHER" id="PTHR13024:SF0">
    <property type="entry name" value="MICROSOMAL TRIACYLGLYCEROL TRANSFER PROTEIN"/>
    <property type="match status" value="1"/>
</dbReference>
<dbReference type="AlphaFoldDB" id="A0AAN5CR88"/>
<organism evidence="8 9">
    <name type="scientific">Pristionchus mayeri</name>
    <dbReference type="NCBI Taxonomy" id="1317129"/>
    <lineage>
        <taxon>Eukaryota</taxon>
        <taxon>Metazoa</taxon>
        <taxon>Ecdysozoa</taxon>
        <taxon>Nematoda</taxon>
        <taxon>Chromadorea</taxon>
        <taxon>Rhabditida</taxon>
        <taxon>Rhabditina</taxon>
        <taxon>Diplogasteromorpha</taxon>
        <taxon>Diplogasteroidea</taxon>
        <taxon>Neodiplogasteridae</taxon>
        <taxon>Pristionchus</taxon>
    </lineage>
</organism>
<evidence type="ECO:0000256" key="6">
    <source>
        <dbReference type="SAM" id="SignalP"/>
    </source>
</evidence>
<feature type="signal peptide" evidence="6">
    <location>
        <begin position="1"/>
        <end position="20"/>
    </location>
</feature>
<evidence type="ECO:0000259" key="7">
    <source>
        <dbReference type="Pfam" id="PF19444"/>
    </source>
</evidence>
<dbReference type="InterPro" id="IPR039988">
    <property type="entry name" value="MTTP"/>
</dbReference>
<dbReference type="GO" id="GO:0008289">
    <property type="term" value="F:lipid binding"/>
    <property type="evidence" value="ECO:0007669"/>
    <property type="project" value="InterPro"/>
</dbReference>
<keyword evidence="2" id="KW-0813">Transport</keyword>
<feature type="domain" description="MTP large subunit lipid-binding" evidence="7">
    <location>
        <begin position="664"/>
        <end position="910"/>
    </location>
</feature>
<evidence type="ECO:0000256" key="4">
    <source>
        <dbReference type="ARBA" id="ARBA00022824"/>
    </source>
</evidence>
<dbReference type="GO" id="GO:0016323">
    <property type="term" value="C:basolateral plasma membrane"/>
    <property type="evidence" value="ECO:0007669"/>
    <property type="project" value="TreeGrafter"/>
</dbReference>
<name>A0AAN5CR88_9BILA</name>
<dbReference type="InterPro" id="IPR045811">
    <property type="entry name" value="MTP_lip-bd"/>
</dbReference>
<dbReference type="Proteomes" id="UP001328107">
    <property type="component" value="Unassembled WGS sequence"/>
</dbReference>
<keyword evidence="4" id="KW-0256">Endoplasmic reticulum</keyword>
<sequence>LSTMSRWLPVLLLVVAAALAEEKEKPEYGEGGRRKGKLEDYPRQYPVDTNETRSLHYDYTFLSETVMYDVLDNKLDAPSIFINASLTFDILHHGNGDILAVWQMTECFSGNCGSPPPVWVNFRQGGNNLNEVYIDKEDVPEDYQPRWNFLYAIAHTIYTPADAGEGDEQYTKSPYGLCDVQFSRPDDKVFRRIIKGCDLQGSTNTTRIDGLFASKYKHEAHYIQNVKRDADIVIIETIEELGLSSPFDEKFGILVETRSRMEMTNRTFRVVKRMCELGYDADKCATETGLRKVGDRLYENVDLKREHEKQHQEQQFAKSLVNLRGLYSDDKSWTEDHAAAFGSLLIAAKKIDGAERISKELLESDNYDIREVLATALGALGGVDAVKAARETIYSEESGLTRLGGHFLFGLAHHTHAPSDKFLKEIMYWLRDTPSSSSLHWDIANTLATVLHRDCERTVSSRNACEKGKRQIVAKFVEELTDCKDDETCIEKALEVLVNLPTPTTVAFATPHLCSSSPSIQLRSVQLIARAPKHFYNSELTRALLPVFRNTCPSPSSTIASMTALNAMLKSIPESQTAGTLILRTESLDSPQDQELWSFLYDAVAVSRQFDSAKDSFWSKLRSFRVFRPNYAQRSLVADSNAFAADIAEFSSFRGRLSSASEFSKGVFRGSNILVSAVDTGVKVAPPQWPLFELQVESSGLESYVDPEQPMTDLTNPKGILRLSLLSHSLPAFTVFDGHQAMMSAAMNANGQTIRVFESTVPLRTFSAVYPLLSGLSISLDAAAVTAFRLFGSCEISLWNRESVGEIHVNSSTALTASASIIGNGESRQRFESKLSFITGVTSRTESKFAAKPYRFCVNMGNDANVVSLSTLRVDEVPSEEPKVTTTRSSRSLPGHSWFLGEAMRKQCRAYYRQL</sequence>
<evidence type="ECO:0000256" key="2">
    <source>
        <dbReference type="ARBA" id="ARBA00022448"/>
    </source>
</evidence>
<feature type="chain" id="PRO_5042974246" description="MTP large subunit lipid-binding domain-containing protein" evidence="6">
    <location>
        <begin position="21"/>
        <end position="915"/>
    </location>
</feature>
<feature type="region of interest" description="Disordered" evidence="5">
    <location>
        <begin position="25"/>
        <end position="45"/>
    </location>
</feature>
<dbReference type="EMBL" id="BTRK01000004">
    <property type="protein sequence ID" value="GMR48955.1"/>
    <property type="molecule type" value="Genomic_DNA"/>
</dbReference>
<dbReference type="Pfam" id="PF19444">
    <property type="entry name" value="MTP_lip_bd"/>
    <property type="match status" value="1"/>
</dbReference>
<dbReference type="GO" id="GO:0005548">
    <property type="term" value="F:phospholipid transporter activity"/>
    <property type="evidence" value="ECO:0007669"/>
    <property type="project" value="InterPro"/>
</dbReference>
<dbReference type="SUPFAM" id="SSF48431">
    <property type="entry name" value="Lipovitellin-phosvitin complex, superhelical domain"/>
    <property type="match status" value="1"/>
</dbReference>